<sequence>MKLDSYFIL</sequence>
<proteinExistence type="predicted"/>
<evidence type="ECO:0000313" key="3">
    <source>
        <dbReference type="Proteomes" id="UP000032142"/>
    </source>
</evidence>
<reference evidence="2" key="1">
    <citation type="submission" date="2014-09" db="EMBL/GenBank/DDBJ databases">
        <title>G. arboreum L. cv. AKA8401 A2 genome assembly version 1.0.</title>
        <authorList>
            <person name="Mudge J."/>
            <person name="Ramaraj T."/>
            <person name="Lindquist I.E."/>
            <person name="Bharti A.K."/>
            <person name="Sundararajan A."/>
            <person name="Cameron C.T."/>
            <person name="Woodward J.E."/>
            <person name="May G.D."/>
            <person name="Brubaker C."/>
            <person name="Broadhvest J."/>
            <person name="Wilkins T.A."/>
        </authorList>
    </citation>
    <scope>NUCLEOTIDE SEQUENCE</scope>
</reference>
<evidence type="ECO:0000313" key="1">
    <source>
        <dbReference type="EMBL" id="KHG22473.1"/>
    </source>
</evidence>
<dbReference type="EMBL" id="KN445246">
    <property type="protein sequence ID" value="KHG28514.1"/>
    <property type="molecule type" value="Genomic_DNA"/>
</dbReference>
<dbReference type="EMBL" id="KN421878">
    <property type="protein sequence ID" value="KHG22473.1"/>
    <property type="molecule type" value="Genomic_DNA"/>
</dbReference>
<keyword evidence="3" id="KW-1185">Reference proteome</keyword>
<dbReference type="Proteomes" id="UP000032142">
    <property type="component" value="Unassembled WGS sequence"/>
</dbReference>
<evidence type="ECO:0000313" key="2">
    <source>
        <dbReference type="EMBL" id="KHG28514.1"/>
    </source>
</evidence>
<reference evidence="3" key="2">
    <citation type="submission" date="2014-09" db="EMBL/GenBank/DDBJ databases">
        <authorList>
            <person name="Mudge J."/>
            <person name="Ramaraj T."/>
            <person name="Lindquist I.E."/>
            <person name="Bharti A.K."/>
            <person name="Sundararajan A."/>
            <person name="Cameron C.T."/>
            <person name="Woodward J.E."/>
            <person name="May G.D."/>
            <person name="Brubaker C."/>
            <person name="Broadhvest J."/>
            <person name="Wilkins T.A."/>
        </authorList>
    </citation>
    <scope>NUCLEOTIDE SEQUENCE</scope>
    <source>
        <strain evidence="3">cv. AKA8401</strain>
    </source>
</reference>
<gene>
    <name evidence="1" type="ORF">F383_28219</name>
    <name evidence="2" type="ORF">F383_35054</name>
</gene>
<protein>
    <submittedName>
        <fullName evidence="2">Uncharacterized protein</fullName>
    </submittedName>
</protein>
<accession>A0A0B0PVP4</accession>
<name>A0A0B0PVP4_GOSAR</name>
<organism evidence="2 3">
    <name type="scientific">Gossypium arboreum</name>
    <name type="common">Tree cotton</name>
    <name type="synonym">Gossypium nanking</name>
    <dbReference type="NCBI Taxonomy" id="29729"/>
    <lineage>
        <taxon>Eukaryota</taxon>
        <taxon>Viridiplantae</taxon>
        <taxon>Streptophyta</taxon>
        <taxon>Embryophyta</taxon>
        <taxon>Tracheophyta</taxon>
        <taxon>Spermatophyta</taxon>
        <taxon>Magnoliopsida</taxon>
        <taxon>eudicotyledons</taxon>
        <taxon>Gunneridae</taxon>
        <taxon>Pentapetalae</taxon>
        <taxon>rosids</taxon>
        <taxon>malvids</taxon>
        <taxon>Malvales</taxon>
        <taxon>Malvaceae</taxon>
        <taxon>Malvoideae</taxon>
        <taxon>Gossypium</taxon>
    </lineage>
</organism>